<gene>
    <name evidence="3" type="ORF">EL26_04640</name>
</gene>
<dbReference type="eggNOG" id="COG4632">
    <property type="taxonomic scope" value="Bacteria"/>
</dbReference>
<feature type="chain" id="PRO_5001696363" description="SLH domain-containing protein" evidence="1">
    <location>
        <begin position="27"/>
        <end position="540"/>
    </location>
</feature>
<dbReference type="InterPro" id="IPR018711">
    <property type="entry name" value="NAGPA"/>
</dbReference>
<sequence>MKKVTKKLLGTTLALTMLFAPTAAFGYAGVASTSKTVMGRTVQLVYANLNDSNIEVKAVSAQNRVGATESLASLAASHGALAALNGGYFNAYSDNQPLTVVRTDGKFEHNGSFGAVFGIDELNRTYFGRIYPTIQGSTKDSWVWPNNWSAWGINHYYDDPNAITILTPEVTKRALSGGRTAVVENNIVTAVVDGDANIPSDGYIVHFGPGVASSADVFKVGERASYKITYADAAGNPVHWEHVFNMMGGGPMLVFNGAVVVDPIAEKFTDPKQTGNVRSTRTFVGVNADNRLVLGTVPNVSVYELADVVKELGLVHAVGMDSGATAGLYANGSYLTTPGRNVPNALVVSLRNGPVYTTSGFVDVANSYWANNSITNLHAKGVINGEVINGQQVFHPEDTITRGEFATLLSKALDLKPRAAKTNFTDAQGSWMEPYVQAVSEAGFMSGYSSTDFGSGDPLTQQEVVVILSRVGAKYGVPATKADRWLSDPPSDWADKQVHVAIQQGLIVDSFGEKAFKPLEQANRAEVADVLDTLWWKLGK</sequence>
<dbReference type="InterPro" id="IPR001119">
    <property type="entry name" value="SLH_dom"/>
</dbReference>
<keyword evidence="4" id="KW-1185">Reference proteome</keyword>
<dbReference type="OrthoDB" id="9809781at2"/>
<evidence type="ECO:0000313" key="3">
    <source>
        <dbReference type="EMBL" id="KEO84395.1"/>
    </source>
</evidence>
<accession>A0A074LUU5</accession>
<feature type="signal peptide" evidence="1">
    <location>
        <begin position="1"/>
        <end position="26"/>
    </location>
</feature>
<evidence type="ECO:0000256" key="1">
    <source>
        <dbReference type="SAM" id="SignalP"/>
    </source>
</evidence>
<proteinExistence type="predicted"/>
<dbReference type="PANTHER" id="PTHR40446:SF2">
    <property type="entry name" value="N-ACETYLGLUCOSAMINE-1-PHOSPHODIESTER ALPHA-N-ACETYLGLUCOSAMINIDASE"/>
    <property type="match status" value="1"/>
</dbReference>
<dbReference type="Pfam" id="PF00395">
    <property type="entry name" value="SLH"/>
    <property type="match status" value="2"/>
</dbReference>
<feature type="domain" description="SLH" evidence="2">
    <location>
        <begin position="424"/>
        <end position="482"/>
    </location>
</feature>
<feature type="domain" description="SLH" evidence="2">
    <location>
        <begin position="357"/>
        <end position="423"/>
    </location>
</feature>
<comment type="caution">
    <text evidence="3">The sequence shown here is derived from an EMBL/GenBank/DDBJ whole genome shotgun (WGS) entry which is preliminary data.</text>
</comment>
<dbReference type="AlphaFoldDB" id="A0A074LUU5"/>
<keyword evidence="1" id="KW-0732">Signal</keyword>
<dbReference type="RefSeq" id="WP_052035984.1">
    <property type="nucleotide sequence ID" value="NZ_JMIR01000004.1"/>
</dbReference>
<name>A0A074LUU5_9BACL</name>
<evidence type="ECO:0000259" key="2">
    <source>
        <dbReference type="PROSITE" id="PS51272"/>
    </source>
</evidence>
<protein>
    <recommendedName>
        <fullName evidence="2">SLH domain-containing protein</fullName>
    </recommendedName>
</protein>
<dbReference type="STRING" id="1157490.EL26_04640"/>
<evidence type="ECO:0000313" key="4">
    <source>
        <dbReference type="Proteomes" id="UP000027931"/>
    </source>
</evidence>
<organism evidence="3 4">
    <name type="scientific">Tumebacillus flagellatus</name>
    <dbReference type="NCBI Taxonomy" id="1157490"/>
    <lineage>
        <taxon>Bacteria</taxon>
        <taxon>Bacillati</taxon>
        <taxon>Bacillota</taxon>
        <taxon>Bacilli</taxon>
        <taxon>Bacillales</taxon>
        <taxon>Alicyclobacillaceae</taxon>
        <taxon>Tumebacillus</taxon>
    </lineage>
</organism>
<reference evidence="3 4" key="1">
    <citation type="journal article" date="2013" name="Int. J. Syst. Evol. Microbiol.">
        <title>Tumebacillus flagellatus sp. nov., an alpha-amylase/pullulanase-producing bacterium isolated from cassava wastewater.</title>
        <authorList>
            <person name="Wang Q."/>
            <person name="Xie N."/>
            <person name="Qin Y."/>
            <person name="Shen N."/>
            <person name="Zhu J."/>
            <person name="Mi H."/>
            <person name="Huang R."/>
        </authorList>
    </citation>
    <scope>NUCLEOTIDE SEQUENCE [LARGE SCALE GENOMIC DNA]</scope>
    <source>
        <strain evidence="3 4">GST4</strain>
    </source>
</reference>
<dbReference type="PANTHER" id="PTHR40446">
    <property type="entry name" value="N-ACETYLGLUCOSAMINE-1-PHOSPHODIESTER ALPHA-N-ACETYLGLUCOSAMINIDASE"/>
    <property type="match status" value="1"/>
</dbReference>
<dbReference type="PROSITE" id="PS51272">
    <property type="entry name" value="SLH"/>
    <property type="match status" value="2"/>
</dbReference>
<dbReference type="Pfam" id="PF09992">
    <property type="entry name" value="NAGPA"/>
    <property type="match status" value="1"/>
</dbReference>
<dbReference type="Proteomes" id="UP000027931">
    <property type="component" value="Unassembled WGS sequence"/>
</dbReference>
<dbReference type="EMBL" id="JMIR01000004">
    <property type="protein sequence ID" value="KEO84395.1"/>
    <property type="molecule type" value="Genomic_DNA"/>
</dbReference>